<gene>
    <name evidence="1" type="ORF">NP589_14295</name>
</gene>
<reference evidence="1 2" key="1">
    <citation type="submission" date="2022-07" db="EMBL/GenBank/DDBJ databases">
        <title>Methylomonas rivi sp. nov., Methylomonas rosea sp. nov., Methylomonas aureus sp. nov. and Methylomonas subterranea sp. nov., four novel methanotrophs isolated from a freshwater creek and the deep terrestrial subsurface.</title>
        <authorList>
            <person name="Abin C."/>
            <person name="Sankaranarayanan K."/>
            <person name="Garner C."/>
            <person name="Sindelar R."/>
            <person name="Kotary K."/>
            <person name="Garner R."/>
            <person name="Barclay S."/>
            <person name="Lawson P."/>
            <person name="Krumholz L."/>
        </authorList>
    </citation>
    <scope>NUCLEOTIDE SEQUENCE [LARGE SCALE GENOMIC DNA]</scope>
    <source>
        <strain evidence="1 2">WSC-7</strain>
    </source>
</reference>
<proteinExistence type="predicted"/>
<dbReference type="EMBL" id="JANIBL010000044">
    <property type="protein sequence ID" value="MCQ8118603.1"/>
    <property type="molecule type" value="Genomic_DNA"/>
</dbReference>
<accession>A0ABT1TUZ5</accession>
<keyword evidence="2" id="KW-1185">Reference proteome</keyword>
<organism evidence="1 2">
    <name type="scientific">Methylomonas rosea</name>
    <dbReference type="NCBI Taxonomy" id="2952227"/>
    <lineage>
        <taxon>Bacteria</taxon>
        <taxon>Pseudomonadati</taxon>
        <taxon>Pseudomonadota</taxon>
        <taxon>Gammaproteobacteria</taxon>
        <taxon>Methylococcales</taxon>
        <taxon>Methylococcaceae</taxon>
        <taxon>Methylomonas</taxon>
    </lineage>
</organism>
<dbReference type="RefSeq" id="WP_256607592.1">
    <property type="nucleotide sequence ID" value="NZ_JANIBL010000044.1"/>
</dbReference>
<protein>
    <submittedName>
        <fullName evidence="1">Uncharacterized protein</fullName>
    </submittedName>
</protein>
<dbReference type="Proteomes" id="UP001524570">
    <property type="component" value="Unassembled WGS sequence"/>
</dbReference>
<name>A0ABT1TUZ5_9GAMM</name>
<evidence type="ECO:0000313" key="2">
    <source>
        <dbReference type="Proteomes" id="UP001524570"/>
    </source>
</evidence>
<sequence>MDTIGGIITIMGMVTGHILERITLQEWAITLPHRRAISHGRR</sequence>
<comment type="caution">
    <text evidence="1">The sequence shown here is derived from an EMBL/GenBank/DDBJ whole genome shotgun (WGS) entry which is preliminary data.</text>
</comment>
<evidence type="ECO:0000313" key="1">
    <source>
        <dbReference type="EMBL" id="MCQ8118603.1"/>
    </source>
</evidence>